<organism evidence="2 3">
    <name type="scientific">Strigamia maritima</name>
    <name type="common">European centipede</name>
    <name type="synonym">Geophilus maritimus</name>
    <dbReference type="NCBI Taxonomy" id="126957"/>
    <lineage>
        <taxon>Eukaryota</taxon>
        <taxon>Metazoa</taxon>
        <taxon>Ecdysozoa</taxon>
        <taxon>Arthropoda</taxon>
        <taxon>Myriapoda</taxon>
        <taxon>Chilopoda</taxon>
        <taxon>Pleurostigmophora</taxon>
        <taxon>Geophilomorpha</taxon>
        <taxon>Linotaeniidae</taxon>
        <taxon>Strigamia</taxon>
    </lineage>
</organism>
<name>T1JJQ9_STRMM</name>
<dbReference type="AlphaFoldDB" id="T1JJQ9"/>
<dbReference type="EMBL" id="JH431612">
    <property type="status" value="NOT_ANNOTATED_CDS"/>
    <property type="molecule type" value="Genomic_DNA"/>
</dbReference>
<sequence>MLESHSIATISAEKTEDWPFRVSVIVRVATAQSCSPDFISLLKAVCKIEKSQKADKTPESQPKKYHSHRIKQQRKIFRQSSNKRQKRDIPIVCAAFNLQPVFL</sequence>
<dbReference type="HOGENOM" id="CLU_2267092_0_0_1"/>
<feature type="compositionally biased region" description="Basic and acidic residues" evidence="1">
    <location>
        <begin position="51"/>
        <end position="62"/>
    </location>
</feature>
<keyword evidence="3" id="KW-1185">Reference proteome</keyword>
<reference evidence="2" key="2">
    <citation type="submission" date="2015-02" db="UniProtKB">
        <authorList>
            <consortium name="EnsemblMetazoa"/>
        </authorList>
    </citation>
    <scope>IDENTIFICATION</scope>
</reference>
<evidence type="ECO:0000313" key="3">
    <source>
        <dbReference type="Proteomes" id="UP000014500"/>
    </source>
</evidence>
<reference evidence="3" key="1">
    <citation type="submission" date="2011-05" db="EMBL/GenBank/DDBJ databases">
        <authorList>
            <person name="Richards S.R."/>
            <person name="Qu J."/>
            <person name="Jiang H."/>
            <person name="Jhangiani S.N."/>
            <person name="Agravi P."/>
            <person name="Goodspeed R."/>
            <person name="Gross S."/>
            <person name="Mandapat C."/>
            <person name="Jackson L."/>
            <person name="Mathew T."/>
            <person name="Pu L."/>
            <person name="Thornton R."/>
            <person name="Saada N."/>
            <person name="Wilczek-Boney K.B."/>
            <person name="Lee S."/>
            <person name="Kovar C."/>
            <person name="Wu Y."/>
            <person name="Scherer S.E."/>
            <person name="Worley K.C."/>
            <person name="Muzny D.M."/>
            <person name="Gibbs R."/>
        </authorList>
    </citation>
    <scope>NUCLEOTIDE SEQUENCE</scope>
    <source>
        <strain evidence="3">Brora</strain>
    </source>
</reference>
<dbReference type="EnsemblMetazoa" id="SMAR014089-RA">
    <property type="protein sequence ID" value="SMAR014089-PA"/>
    <property type="gene ID" value="SMAR014089"/>
</dbReference>
<evidence type="ECO:0000256" key="1">
    <source>
        <dbReference type="SAM" id="MobiDB-lite"/>
    </source>
</evidence>
<protein>
    <submittedName>
        <fullName evidence="2">Uncharacterized protein</fullName>
    </submittedName>
</protein>
<evidence type="ECO:0000313" key="2">
    <source>
        <dbReference type="EnsemblMetazoa" id="SMAR014089-PA"/>
    </source>
</evidence>
<dbReference type="Proteomes" id="UP000014500">
    <property type="component" value="Unassembled WGS sequence"/>
</dbReference>
<accession>T1JJQ9</accession>
<feature type="region of interest" description="Disordered" evidence="1">
    <location>
        <begin position="51"/>
        <end position="86"/>
    </location>
</feature>
<proteinExistence type="predicted"/>
<feature type="compositionally biased region" description="Basic residues" evidence="1">
    <location>
        <begin position="63"/>
        <end position="86"/>
    </location>
</feature>